<accession>A0A7S1BHU7</accession>
<reference evidence="1" key="1">
    <citation type="submission" date="2021-01" db="EMBL/GenBank/DDBJ databases">
        <authorList>
            <person name="Corre E."/>
            <person name="Pelletier E."/>
            <person name="Niang G."/>
            <person name="Scheremetjew M."/>
            <person name="Finn R."/>
            <person name="Kale V."/>
            <person name="Holt S."/>
            <person name="Cochrane G."/>
            <person name="Meng A."/>
            <person name="Brown T."/>
            <person name="Cohen L."/>
        </authorList>
    </citation>
    <scope>NUCLEOTIDE SEQUENCE</scope>
    <source>
        <strain evidence="1">308</strain>
    </source>
</reference>
<name>A0A7S1BHU7_9STRA</name>
<proteinExistence type="predicted"/>
<gene>
    <name evidence="1" type="ORF">CHYS00102_LOCUS12910</name>
</gene>
<dbReference type="AlphaFoldDB" id="A0A7S1BHU7"/>
<protein>
    <recommendedName>
        <fullName evidence="2">Alkyl hydroperoxide reductase subunit C/ Thiol specific antioxidant domain-containing protein</fullName>
    </recommendedName>
</protein>
<dbReference type="EMBL" id="HBFR01017731">
    <property type="protein sequence ID" value="CAD8885713.1"/>
    <property type="molecule type" value="Transcribed_RNA"/>
</dbReference>
<organism evidence="1">
    <name type="scientific">Corethron hystrix</name>
    <dbReference type="NCBI Taxonomy" id="216773"/>
    <lineage>
        <taxon>Eukaryota</taxon>
        <taxon>Sar</taxon>
        <taxon>Stramenopiles</taxon>
        <taxon>Ochrophyta</taxon>
        <taxon>Bacillariophyta</taxon>
        <taxon>Coscinodiscophyceae</taxon>
        <taxon>Corethrophycidae</taxon>
        <taxon>Corethrales</taxon>
        <taxon>Corethraceae</taxon>
        <taxon>Corethron</taxon>
    </lineage>
</organism>
<sequence>MKGLHGFAVEYVPMDRVLSCNHPDKVQKRLHDPAAAQKKMGYVLLLTDKYETSPKYASLAYRYRDHFIFGESRGSTLIMAQHYKVKKYPVLIAFTLRGKDAVMSRLEDLRANDIGEWLEKIAK</sequence>
<evidence type="ECO:0008006" key="2">
    <source>
        <dbReference type="Google" id="ProtNLM"/>
    </source>
</evidence>
<evidence type="ECO:0000313" key="1">
    <source>
        <dbReference type="EMBL" id="CAD8885713.1"/>
    </source>
</evidence>